<protein>
    <recommendedName>
        <fullName evidence="6">Esterase</fullName>
    </recommendedName>
</protein>
<dbReference type="GO" id="GO:0016787">
    <property type="term" value="F:hydrolase activity"/>
    <property type="evidence" value="ECO:0007669"/>
    <property type="project" value="UniProtKB-KW"/>
</dbReference>
<dbReference type="NCBIfam" id="TIGR01840">
    <property type="entry name" value="esterase_phb"/>
    <property type="match status" value="1"/>
</dbReference>
<dbReference type="InterPro" id="IPR010126">
    <property type="entry name" value="Esterase_phb"/>
</dbReference>
<dbReference type="AlphaFoldDB" id="A0A175RN05"/>
<gene>
    <name evidence="4" type="ORF">NS365_15875</name>
</gene>
<organism evidence="4 5">
    <name type="scientific">Aureimonas ureilytica</name>
    <dbReference type="NCBI Taxonomy" id="401562"/>
    <lineage>
        <taxon>Bacteria</taxon>
        <taxon>Pseudomonadati</taxon>
        <taxon>Pseudomonadota</taxon>
        <taxon>Alphaproteobacteria</taxon>
        <taxon>Hyphomicrobiales</taxon>
        <taxon>Aurantimonadaceae</taxon>
        <taxon>Aureimonas</taxon>
    </lineage>
</organism>
<evidence type="ECO:0000313" key="5">
    <source>
        <dbReference type="Proteomes" id="UP000078529"/>
    </source>
</evidence>
<feature type="compositionally biased region" description="Low complexity" evidence="3">
    <location>
        <begin position="70"/>
        <end position="79"/>
    </location>
</feature>
<evidence type="ECO:0000256" key="2">
    <source>
        <dbReference type="ARBA" id="ARBA00022801"/>
    </source>
</evidence>
<dbReference type="Pfam" id="PF10503">
    <property type="entry name" value="Esterase_PHB"/>
    <property type="match status" value="1"/>
</dbReference>
<comment type="caution">
    <text evidence="4">The sequence shown here is derived from an EMBL/GenBank/DDBJ whole genome shotgun (WGS) entry which is preliminary data.</text>
</comment>
<dbReference type="RefSeq" id="WP_082684650.1">
    <property type="nucleotide sequence ID" value="NZ_LDQA01000040.1"/>
</dbReference>
<dbReference type="InterPro" id="IPR050955">
    <property type="entry name" value="Plant_Biomass_Hydrol_Est"/>
</dbReference>
<keyword evidence="2" id="KW-0378">Hydrolase</keyword>
<dbReference type="Proteomes" id="UP000078529">
    <property type="component" value="Unassembled WGS sequence"/>
</dbReference>
<dbReference type="PANTHER" id="PTHR43037:SF1">
    <property type="entry name" value="BLL1128 PROTEIN"/>
    <property type="match status" value="1"/>
</dbReference>
<name>A0A175RN05_9HYPH</name>
<evidence type="ECO:0000256" key="3">
    <source>
        <dbReference type="SAM" id="MobiDB-lite"/>
    </source>
</evidence>
<dbReference type="SUPFAM" id="SSF53474">
    <property type="entry name" value="alpha/beta-Hydrolases"/>
    <property type="match status" value="2"/>
</dbReference>
<reference evidence="4 5" key="1">
    <citation type="journal article" date="2016" name="Front. Microbiol.">
        <title>Genomic Resource of Rice Seed Associated Bacteria.</title>
        <authorList>
            <person name="Midha S."/>
            <person name="Bansal K."/>
            <person name="Sharma S."/>
            <person name="Kumar N."/>
            <person name="Patil P.P."/>
            <person name="Chaudhry V."/>
            <person name="Patil P.B."/>
        </authorList>
    </citation>
    <scope>NUCLEOTIDE SEQUENCE [LARGE SCALE GENOMIC DNA]</scope>
    <source>
        <strain evidence="4 5">NS365</strain>
    </source>
</reference>
<dbReference type="PANTHER" id="PTHR43037">
    <property type="entry name" value="UNNAMED PRODUCT-RELATED"/>
    <property type="match status" value="1"/>
</dbReference>
<dbReference type="EMBL" id="LDQA01000040">
    <property type="protein sequence ID" value="KTR04202.1"/>
    <property type="molecule type" value="Genomic_DNA"/>
</dbReference>
<evidence type="ECO:0000313" key="4">
    <source>
        <dbReference type="EMBL" id="KTR04202.1"/>
    </source>
</evidence>
<proteinExistence type="predicted"/>
<feature type="region of interest" description="Disordered" evidence="3">
    <location>
        <begin position="37"/>
        <end position="86"/>
    </location>
</feature>
<dbReference type="InterPro" id="IPR029058">
    <property type="entry name" value="AB_hydrolase_fold"/>
</dbReference>
<dbReference type="Gene3D" id="3.40.50.1820">
    <property type="entry name" value="alpha/beta hydrolase"/>
    <property type="match status" value="1"/>
</dbReference>
<evidence type="ECO:0008006" key="6">
    <source>
        <dbReference type="Google" id="ProtNLM"/>
    </source>
</evidence>
<keyword evidence="1" id="KW-0732">Signal</keyword>
<dbReference type="GO" id="GO:0005576">
    <property type="term" value="C:extracellular region"/>
    <property type="evidence" value="ECO:0007669"/>
    <property type="project" value="InterPro"/>
</dbReference>
<sequence>MVRPLPFMAEAQRLVLSQRLSEATSLIQDRLSLRRPAAASPADAFDGPTIELRADTTASASRPKPRIRPRFATPAPARAQWASRPQPAMPEGAQFLRLDYEGPAGRRAYRLYVPAAEADGPRPLVLMLHGCTQTPEDFAVGTRMNAVAEDANVLVAYPEQDRSANPRLCWNWFEPAHQGGHAGEPAILAGIVEAIAGSHAVDRGRIFAAGLSAGGAMAAVLGSTRPDLFSAVGIHSGLPHASARDVATALAVMRSGQTAERGGVPSVPAIVFHGTRDTTVHPANGDRIAGLGMDRKRAEETATGTANGRAFTRTRRASGDARCAMEHWRIEGLGHAWSGGDAAGSHADPAGPDASREMLRFFLGETATRR</sequence>
<dbReference type="PATRIC" id="fig|401562.4.peg.3028"/>
<accession>A0A175RN05</accession>
<evidence type="ECO:0000256" key="1">
    <source>
        <dbReference type="ARBA" id="ARBA00022729"/>
    </source>
</evidence>
<keyword evidence="5" id="KW-1185">Reference proteome</keyword>